<name>A0A1S0TEY2_LOALO</name>
<accession>A0A1S0TEY2</accession>
<dbReference type="CTD" id="9953336"/>
<gene>
    <name evidence="1" type="ORF">LOAG_15841</name>
</gene>
<dbReference type="KEGG" id="loa:LOAG_15841"/>
<organism evidence="1">
    <name type="scientific">Loa loa</name>
    <name type="common">Eye worm</name>
    <name type="synonym">Filaria loa</name>
    <dbReference type="NCBI Taxonomy" id="7209"/>
    <lineage>
        <taxon>Eukaryota</taxon>
        <taxon>Metazoa</taxon>
        <taxon>Ecdysozoa</taxon>
        <taxon>Nematoda</taxon>
        <taxon>Chromadorea</taxon>
        <taxon>Rhabditida</taxon>
        <taxon>Spirurina</taxon>
        <taxon>Spiruromorpha</taxon>
        <taxon>Filarioidea</taxon>
        <taxon>Onchocercidae</taxon>
        <taxon>Loa</taxon>
    </lineage>
</organism>
<reference evidence="1" key="1">
    <citation type="submission" date="2012-04" db="EMBL/GenBank/DDBJ databases">
        <title>The Genome Sequence of Loa loa.</title>
        <authorList>
            <consortium name="The Broad Institute Genome Sequencing Platform"/>
            <consortium name="Broad Institute Genome Sequencing Center for Infectious Disease"/>
            <person name="Nutman T.B."/>
            <person name="Fink D.L."/>
            <person name="Russ C."/>
            <person name="Young S."/>
            <person name="Zeng Q."/>
            <person name="Gargeya S."/>
            <person name="Alvarado L."/>
            <person name="Berlin A."/>
            <person name="Chapman S.B."/>
            <person name="Chen Z."/>
            <person name="Freedman E."/>
            <person name="Gellesch M."/>
            <person name="Goldberg J."/>
            <person name="Griggs A."/>
            <person name="Gujja S."/>
            <person name="Heilman E.R."/>
            <person name="Heiman D."/>
            <person name="Howarth C."/>
            <person name="Mehta T."/>
            <person name="Neiman D."/>
            <person name="Pearson M."/>
            <person name="Roberts A."/>
            <person name="Saif S."/>
            <person name="Shea T."/>
            <person name="Shenoy N."/>
            <person name="Sisk P."/>
            <person name="Stolte C."/>
            <person name="Sykes S."/>
            <person name="White J."/>
            <person name="Yandava C."/>
            <person name="Haas B."/>
            <person name="Henn M.R."/>
            <person name="Nusbaum C."/>
            <person name="Birren B."/>
        </authorList>
    </citation>
    <scope>NUCLEOTIDE SEQUENCE [LARGE SCALE GENOMIC DNA]</scope>
</reference>
<dbReference type="AlphaFoldDB" id="A0A1S0TEY2"/>
<sequence>MTKAYDNRYCLKAMQIFSNLSIHDSSFEQYKNGPRYNKYSTSLKIPCEQSTVCKRVTKAQLVACHFDNLEYLGFILYGQINLLAIFNKPLGYLHMNPSWNTFSSVP</sequence>
<protein>
    <submittedName>
        <fullName evidence="1">Uncharacterized protein</fullName>
    </submittedName>
</protein>
<dbReference type="InParanoid" id="A0A1S0TEY2"/>
<dbReference type="EMBL" id="JH712472">
    <property type="protein sequence ID" value="EFO12692.1"/>
    <property type="molecule type" value="Genomic_DNA"/>
</dbReference>
<evidence type="ECO:0000313" key="1">
    <source>
        <dbReference type="EMBL" id="EFO12692.1"/>
    </source>
</evidence>
<dbReference type="RefSeq" id="XP_003151377.1">
    <property type="nucleotide sequence ID" value="XM_003151329.1"/>
</dbReference>
<proteinExistence type="predicted"/>
<dbReference type="GeneID" id="9953336"/>